<evidence type="ECO:0000256" key="4">
    <source>
        <dbReference type="ARBA" id="ARBA00022771"/>
    </source>
</evidence>
<evidence type="ECO:0000256" key="2">
    <source>
        <dbReference type="ARBA" id="ARBA00022723"/>
    </source>
</evidence>
<dbReference type="GO" id="GO:0016787">
    <property type="term" value="F:hydrolase activity"/>
    <property type="evidence" value="ECO:0007669"/>
    <property type="project" value="UniProtKB-KW"/>
</dbReference>
<evidence type="ECO:0000256" key="5">
    <source>
        <dbReference type="ARBA" id="ARBA00022801"/>
    </source>
</evidence>
<dbReference type="SUPFAM" id="SSF52540">
    <property type="entry name" value="P-loop containing nucleoside triphosphate hydrolases"/>
    <property type="match status" value="2"/>
</dbReference>
<dbReference type="PROSITE" id="PS00518">
    <property type="entry name" value="ZF_RING_1"/>
    <property type="match status" value="1"/>
</dbReference>
<evidence type="ECO:0000256" key="6">
    <source>
        <dbReference type="ARBA" id="ARBA00022806"/>
    </source>
</evidence>
<evidence type="ECO:0000256" key="7">
    <source>
        <dbReference type="ARBA" id="ARBA00022833"/>
    </source>
</evidence>
<keyword evidence="3" id="KW-0547">Nucleotide-binding</keyword>
<dbReference type="InterPro" id="IPR038718">
    <property type="entry name" value="SNF2-like_sf"/>
</dbReference>
<dbReference type="PROSITE" id="PS51192">
    <property type="entry name" value="HELICASE_ATP_BIND_1"/>
    <property type="match status" value="1"/>
</dbReference>
<keyword evidence="7" id="KW-0862">Zinc</keyword>
<dbReference type="InterPro" id="IPR013083">
    <property type="entry name" value="Znf_RING/FYVE/PHD"/>
</dbReference>
<dbReference type="AlphaFoldDB" id="A0A1X2H9Z5"/>
<dbReference type="Gene3D" id="3.40.50.300">
    <property type="entry name" value="P-loop containing nucleotide triphosphate hydrolases"/>
    <property type="match status" value="2"/>
</dbReference>
<dbReference type="OMA" id="KVEPWSN"/>
<evidence type="ECO:0000259" key="11">
    <source>
        <dbReference type="PROSITE" id="PS50089"/>
    </source>
</evidence>
<feature type="domain" description="Helicase C-terminal" evidence="13">
    <location>
        <begin position="835"/>
        <end position="994"/>
    </location>
</feature>
<dbReference type="PANTHER" id="PTHR45626">
    <property type="entry name" value="TRANSCRIPTION TERMINATION FACTOR 2-RELATED"/>
    <property type="match status" value="1"/>
</dbReference>
<dbReference type="Gene3D" id="3.30.40.10">
    <property type="entry name" value="Zinc/RING finger domain, C3HC4 (zinc finger)"/>
    <property type="match status" value="1"/>
</dbReference>
<dbReference type="FunCoup" id="A0A1X2H9Z5">
    <property type="interactions" value="279"/>
</dbReference>
<proteinExistence type="inferred from homology"/>
<protein>
    <submittedName>
        <fullName evidence="14">SNF2 family N-terminal domain-domain-containing protein</fullName>
    </submittedName>
</protein>
<dbReference type="InterPro" id="IPR014001">
    <property type="entry name" value="Helicase_ATP-bd"/>
</dbReference>
<dbReference type="InterPro" id="IPR027417">
    <property type="entry name" value="P-loop_NTPase"/>
</dbReference>
<comment type="similarity">
    <text evidence="1">Belongs to the SNF2/RAD54 helicase family.</text>
</comment>
<keyword evidence="6" id="KW-0347">Helicase</keyword>
<dbReference type="SMART" id="SM00490">
    <property type="entry name" value="HELICc"/>
    <property type="match status" value="1"/>
</dbReference>
<dbReference type="STRING" id="13706.A0A1X2H9Z5"/>
<dbReference type="InterPro" id="IPR049730">
    <property type="entry name" value="SNF2/RAD54-like_C"/>
</dbReference>
<organism evidence="14 15">
    <name type="scientific">Syncephalastrum racemosum</name>
    <name type="common">Filamentous fungus</name>
    <dbReference type="NCBI Taxonomy" id="13706"/>
    <lineage>
        <taxon>Eukaryota</taxon>
        <taxon>Fungi</taxon>
        <taxon>Fungi incertae sedis</taxon>
        <taxon>Mucoromycota</taxon>
        <taxon>Mucoromycotina</taxon>
        <taxon>Mucoromycetes</taxon>
        <taxon>Mucorales</taxon>
        <taxon>Syncephalastraceae</taxon>
        <taxon>Syncephalastrum</taxon>
    </lineage>
</organism>
<dbReference type="PROSITE" id="PS51194">
    <property type="entry name" value="HELICASE_CTER"/>
    <property type="match status" value="1"/>
</dbReference>
<dbReference type="EMBL" id="MCGN01000006">
    <property type="protein sequence ID" value="ORY95501.1"/>
    <property type="molecule type" value="Genomic_DNA"/>
</dbReference>
<dbReference type="PANTHER" id="PTHR45626:SF22">
    <property type="entry name" value="DNA REPAIR PROTEIN RAD5"/>
    <property type="match status" value="1"/>
</dbReference>
<dbReference type="GO" id="GO:0006281">
    <property type="term" value="P:DNA repair"/>
    <property type="evidence" value="ECO:0007669"/>
    <property type="project" value="TreeGrafter"/>
</dbReference>
<gene>
    <name evidence="14" type="ORF">BCR43DRAFT_475397</name>
</gene>
<comment type="caution">
    <text evidence="14">The sequence shown here is derived from an EMBL/GenBank/DDBJ whole genome shotgun (WGS) entry which is preliminary data.</text>
</comment>
<dbReference type="GO" id="GO:0004386">
    <property type="term" value="F:helicase activity"/>
    <property type="evidence" value="ECO:0007669"/>
    <property type="project" value="UniProtKB-KW"/>
</dbReference>
<evidence type="ECO:0000256" key="3">
    <source>
        <dbReference type="ARBA" id="ARBA00022741"/>
    </source>
</evidence>
<evidence type="ECO:0000259" key="12">
    <source>
        <dbReference type="PROSITE" id="PS51192"/>
    </source>
</evidence>
<evidence type="ECO:0000256" key="9">
    <source>
        <dbReference type="PROSITE-ProRule" id="PRU00175"/>
    </source>
</evidence>
<name>A0A1X2H9Z5_SYNRA</name>
<feature type="domain" description="Helicase ATP-binding" evidence="12">
    <location>
        <begin position="396"/>
        <end position="575"/>
    </location>
</feature>
<evidence type="ECO:0000313" key="14">
    <source>
        <dbReference type="EMBL" id="ORY95501.1"/>
    </source>
</evidence>
<feature type="domain" description="RING-type" evidence="11">
    <location>
        <begin position="748"/>
        <end position="792"/>
    </location>
</feature>
<dbReference type="CDD" id="cd18008">
    <property type="entry name" value="DEXDc_SHPRH-like"/>
    <property type="match status" value="1"/>
</dbReference>
<dbReference type="Gene3D" id="3.40.50.10810">
    <property type="entry name" value="Tandem AAA-ATPase domain"/>
    <property type="match status" value="1"/>
</dbReference>
<accession>A0A1X2H9Z5</accession>
<dbReference type="Pfam" id="PF13920">
    <property type="entry name" value="zf-C3HC4_3"/>
    <property type="match status" value="1"/>
</dbReference>
<dbReference type="OrthoDB" id="448448at2759"/>
<dbReference type="CDD" id="cd18793">
    <property type="entry name" value="SF2_C_SNF"/>
    <property type="match status" value="1"/>
</dbReference>
<sequence length="998" mass="113319">MSAPFARKRPFEEADRIDPSLQESLTLLKSVVGQDVSDVRLLQLLKGCKGDVQLAANAYFSSQTSTTAGGGQPEPISDRSTKYIGNVLLSGWFTSSNQRLLREGDRVVFQVQENDSSRRIRGQREKVNLVRVYSARNGNFEFGRLNVEEAKIVSDLMDLGLCTFDPWISFSPAIHRTGAEFLLEARVYIYTKVFAPPNPPLPPTRENIYTFRDTAPEDQRLSRARTVALIRILARIGKKPSHSIVQRMNIEVGADDDHIRNMIAESVATDARPANAETSGEYSENTEEADDTREVSDDQLNDIYSRAHLNDNAIHPTPDPPELSIKLKPYQQIALTWMANKEAIEEGDGDTTLRSMHPLWEEYAFTPVVEGGVVPSDEPQFYYFNPYTGELSLDFPEINSLSRGGILADEMGLGKTIEILSLIHHNKGRRAIQQGNHQGTSPTTLVVCPTTLLSQWHDELVRNSFPESLQVMVYYGDTAQSDAIHQRLNNPRTAPDVLITTYGSVVSDFKRSRYLFGTNFYRIVLDEAHHIKNRHSQTSIACTALQSVRRWAVTGTPIQNKLEDLYSLVRFICHEPWSNYTFWRTFITIPFERKDPKALNAVKSVLEPLVLRRTKNMRTRNGELLVPLPKKTINVAYLRFSAAEQDIYDSLYTDSKVKFNHFCAAGKALSNYASIFQLLMRLRQVACHPYLVLGKEAAAKQEIQKKGGGMISLENLIKTYENSNYASNILQQLLQQGESDKSEFPDECPICYEAADTMMLLPCAHMICRPCVMDYLQKKDDEGEEGDCPFCRQGPVDPEKLYECRRSQDKGDGKKHKIDIRRAVDDFRASTKIDKLVELLHQYRSEGRKTVVFSQFTSFLDIIEIAMQREQFKYTRLDGALRQADREKVLTAFKSTKDVNILLISLRAGGVGLNLTCASRVIMLDPWWNFAVEAQAIDRIHRLGQEEDVVVTRFIVKDTVEERILEIQNNKHALVTELYLTKDEARTSKLQDLNLLFQ</sequence>
<dbReference type="SMART" id="SM00487">
    <property type="entry name" value="DEXDc"/>
    <property type="match status" value="1"/>
</dbReference>
<dbReference type="InterPro" id="IPR001650">
    <property type="entry name" value="Helicase_C-like"/>
</dbReference>
<dbReference type="SUPFAM" id="SSF57850">
    <property type="entry name" value="RING/U-box"/>
    <property type="match status" value="1"/>
</dbReference>
<dbReference type="InParanoid" id="A0A1X2H9Z5"/>
<keyword evidence="15" id="KW-1185">Reference proteome</keyword>
<dbReference type="InterPro" id="IPR000330">
    <property type="entry name" value="SNF2_N"/>
</dbReference>
<dbReference type="Pfam" id="PF00271">
    <property type="entry name" value="Helicase_C"/>
    <property type="match status" value="1"/>
</dbReference>
<evidence type="ECO:0000256" key="8">
    <source>
        <dbReference type="ARBA" id="ARBA00022840"/>
    </source>
</evidence>
<dbReference type="InterPro" id="IPR017907">
    <property type="entry name" value="Znf_RING_CS"/>
</dbReference>
<dbReference type="GO" id="GO:0008270">
    <property type="term" value="F:zinc ion binding"/>
    <property type="evidence" value="ECO:0007669"/>
    <property type="project" value="UniProtKB-KW"/>
</dbReference>
<evidence type="ECO:0000256" key="1">
    <source>
        <dbReference type="ARBA" id="ARBA00007025"/>
    </source>
</evidence>
<evidence type="ECO:0000256" key="10">
    <source>
        <dbReference type="SAM" id="MobiDB-lite"/>
    </source>
</evidence>
<keyword evidence="4 9" id="KW-0863">Zinc-finger</keyword>
<evidence type="ECO:0000259" key="13">
    <source>
        <dbReference type="PROSITE" id="PS51194"/>
    </source>
</evidence>
<keyword evidence="8" id="KW-0067">ATP-binding</keyword>
<dbReference type="Pfam" id="PF00176">
    <property type="entry name" value="SNF2-rel_dom"/>
    <property type="match status" value="1"/>
</dbReference>
<evidence type="ECO:0000313" key="15">
    <source>
        <dbReference type="Proteomes" id="UP000242180"/>
    </source>
</evidence>
<keyword evidence="5" id="KW-0378">Hydrolase</keyword>
<feature type="region of interest" description="Disordered" evidence="10">
    <location>
        <begin position="267"/>
        <end position="296"/>
    </location>
</feature>
<dbReference type="PROSITE" id="PS50089">
    <property type="entry name" value="ZF_RING_2"/>
    <property type="match status" value="1"/>
</dbReference>
<dbReference type="GO" id="GO:0005524">
    <property type="term" value="F:ATP binding"/>
    <property type="evidence" value="ECO:0007669"/>
    <property type="project" value="UniProtKB-KW"/>
</dbReference>
<reference evidence="14 15" key="1">
    <citation type="submission" date="2016-07" db="EMBL/GenBank/DDBJ databases">
        <title>Pervasive Adenine N6-methylation of Active Genes in Fungi.</title>
        <authorList>
            <consortium name="DOE Joint Genome Institute"/>
            <person name="Mondo S.J."/>
            <person name="Dannebaum R.O."/>
            <person name="Kuo R.C."/>
            <person name="Labutti K."/>
            <person name="Haridas S."/>
            <person name="Kuo A."/>
            <person name="Salamov A."/>
            <person name="Ahrendt S.R."/>
            <person name="Lipzen A."/>
            <person name="Sullivan W."/>
            <person name="Andreopoulos W.B."/>
            <person name="Clum A."/>
            <person name="Lindquist E."/>
            <person name="Daum C."/>
            <person name="Ramamoorthy G.K."/>
            <person name="Gryganskyi A."/>
            <person name="Culley D."/>
            <person name="Magnuson J.K."/>
            <person name="James T.Y."/>
            <person name="O'Malley M.A."/>
            <person name="Stajich J.E."/>
            <person name="Spatafora J.W."/>
            <person name="Visel A."/>
            <person name="Grigoriev I.V."/>
        </authorList>
    </citation>
    <scope>NUCLEOTIDE SEQUENCE [LARGE SCALE GENOMIC DNA]</scope>
    <source>
        <strain evidence="14 15">NRRL 2496</strain>
    </source>
</reference>
<dbReference type="SMART" id="SM00184">
    <property type="entry name" value="RING"/>
    <property type="match status" value="1"/>
</dbReference>
<dbReference type="Proteomes" id="UP000242180">
    <property type="component" value="Unassembled WGS sequence"/>
</dbReference>
<keyword evidence="2" id="KW-0479">Metal-binding</keyword>
<dbReference type="GO" id="GO:0005634">
    <property type="term" value="C:nucleus"/>
    <property type="evidence" value="ECO:0007669"/>
    <property type="project" value="TreeGrafter"/>
</dbReference>
<dbReference type="InterPro" id="IPR050628">
    <property type="entry name" value="SNF2_RAD54_helicase_TF"/>
</dbReference>
<dbReference type="InterPro" id="IPR001841">
    <property type="entry name" value="Znf_RING"/>
</dbReference>
<dbReference type="GO" id="GO:0008094">
    <property type="term" value="F:ATP-dependent activity, acting on DNA"/>
    <property type="evidence" value="ECO:0007669"/>
    <property type="project" value="TreeGrafter"/>
</dbReference>